<dbReference type="OrthoDB" id="2287221at2759"/>
<keyword evidence="2" id="KW-1185">Reference proteome</keyword>
<dbReference type="AlphaFoldDB" id="A0A168LK85"/>
<evidence type="ECO:0000313" key="1">
    <source>
        <dbReference type="EMBL" id="SAL96971.1"/>
    </source>
</evidence>
<dbReference type="EMBL" id="LT551507">
    <property type="protein sequence ID" value="SAL96971.1"/>
    <property type="molecule type" value="Genomic_DNA"/>
</dbReference>
<reference evidence="1" key="1">
    <citation type="submission" date="2016-04" db="EMBL/GenBank/DDBJ databases">
        <authorList>
            <person name="Evans L.H."/>
            <person name="Alamgir A."/>
            <person name="Owens N."/>
            <person name="Weber N.D."/>
            <person name="Virtaneva K."/>
            <person name="Barbian K."/>
            <person name="Babar A."/>
            <person name="Rosenke K."/>
        </authorList>
    </citation>
    <scope>NUCLEOTIDE SEQUENCE [LARGE SCALE GENOMIC DNA]</scope>
    <source>
        <strain evidence="1">CBS 101.48</strain>
    </source>
</reference>
<organism evidence="1">
    <name type="scientific">Absidia glauca</name>
    <name type="common">Pin mould</name>
    <dbReference type="NCBI Taxonomy" id="4829"/>
    <lineage>
        <taxon>Eukaryota</taxon>
        <taxon>Fungi</taxon>
        <taxon>Fungi incertae sedis</taxon>
        <taxon>Mucoromycota</taxon>
        <taxon>Mucoromycotina</taxon>
        <taxon>Mucoromycetes</taxon>
        <taxon>Mucorales</taxon>
        <taxon>Cunninghamellaceae</taxon>
        <taxon>Absidia</taxon>
    </lineage>
</organism>
<protein>
    <submittedName>
        <fullName evidence="1">Uncharacterized protein</fullName>
    </submittedName>
</protein>
<gene>
    <name evidence="1" type="primary">ABSGL_02429.1 scaffold 3452</name>
</gene>
<dbReference type="InParanoid" id="A0A168LK85"/>
<sequence>MDIFTETVLSGLWKKELQECLDTTVDISDATCMTASRAITNVESGTQSKDEAELDLLMYGRTVDPLTRALLRGICVGMRKLPLVAIKAKESIGECELFTLYFDPILSSLLSNPDKNVLLRWSNVTSAKSGDMRPDATISKIHQRSFGASLGYGDVKVARQRTDHHALCHDLLRLGILTKDTLDQNKLEGSIDNMQHQIQESHISPHTLDEVKSKRFCIENLNLRFPSCFPPPQTHSKALPYNGPQPRLKTTMEQQPQEFNMESAFIQHMQMMAETQRAQQQGNVDSMSTGIRVRAPDTYDGYCPGISKVPSASKFVASRFVASMSPFAVACGKNPVTLRNYRRGARRMAVLAKEVSPALWNLELLVDAWTALCKITNYEFDEQLAVVKSCLDTTTLEENLAEETDL</sequence>
<proteinExistence type="predicted"/>
<accession>A0A168LK85</accession>
<dbReference type="Proteomes" id="UP000078561">
    <property type="component" value="Unassembled WGS sequence"/>
</dbReference>
<evidence type="ECO:0000313" key="2">
    <source>
        <dbReference type="Proteomes" id="UP000078561"/>
    </source>
</evidence>
<dbReference type="STRING" id="4829.A0A168LK85"/>
<name>A0A168LK85_ABSGL</name>